<dbReference type="InterPro" id="IPR003593">
    <property type="entry name" value="AAA+_ATPase"/>
</dbReference>
<feature type="domain" description="ABC transmembrane type-1" evidence="11">
    <location>
        <begin position="23"/>
        <end position="313"/>
    </location>
</feature>
<evidence type="ECO:0000313" key="13">
    <source>
        <dbReference type="Proteomes" id="UP000239867"/>
    </source>
</evidence>
<dbReference type="PANTHER" id="PTHR24221:SF397">
    <property type="entry name" value="ABC TRANSPORTER, ATP-BINDING TRANSMEMBRANE PROTEIN"/>
    <property type="match status" value="1"/>
</dbReference>
<keyword evidence="2" id="KW-0813">Transport</keyword>
<evidence type="ECO:0000313" key="12">
    <source>
        <dbReference type="EMBL" id="AVD71976.1"/>
    </source>
</evidence>
<dbReference type="Proteomes" id="UP000239867">
    <property type="component" value="Chromosome"/>
</dbReference>
<organism evidence="12 13">
    <name type="scientific">Desulfobulbus oralis</name>
    <dbReference type="NCBI Taxonomy" id="1986146"/>
    <lineage>
        <taxon>Bacteria</taxon>
        <taxon>Pseudomonadati</taxon>
        <taxon>Thermodesulfobacteriota</taxon>
        <taxon>Desulfobulbia</taxon>
        <taxon>Desulfobulbales</taxon>
        <taxon>Desulfobulbaceae</taxon>
        <taxon>Desulfobulbus</taxon>
    </lineage>
</organism>
<feature type="transmembrane region" description="Helical" evidence="9">
    <location>
        <begin position="66"/>
        <end position="96"/>
    </location>
</feature>
<keyword evidence="13" id="KW-1185">Reference proteome</keyword>
<dbReference type="EMBL" id="CP021255">
    <property type="protein sequence ID" value="AVD71976.1"/>
    <property type="molecule type" value="Genomic_DNA"/>
</dbReference>
<keyword evidence="7 9" id="KW-1133">Transmembrane helix</keyword>
<evidence type="ECO:0000256" key="8">
    <source>
        <dbReference type="ARBA" id="ARBA00023136"/>
    </source>
</evidence>
<proteinExistence type="predicted"/>
<reference evidence="12 13" key="1">
    <citation type="journal article" date="2018" name="MBio">
        <title>Insights into the evolution of host association through the isolation and characterization of a novel human periodontal pathobiont, Desulfobulbus oralis.</title>
        <authorList>
            <person name="Cross K.L."/>
            <person name="Chirania P."/>
            <person name="Xiong W."/>
            <person name="Beall C.J."/>
            <person name="Elkins J.G."/>
            <person name="Giannone R.J."/>
            <person name="Griffen A.L."/>
            <person name="Guss A.M."/>
            <person name="Hettich R.L."/>
            <person name="Joshi S.S."/>
            <person name="Mokrzan E.M."/>
            <person name="Martin R.K."/>
            <person name="Zhulin I.B."/>
            <person name="Leys E.J."/>
            <person name="Podar M."/>
        </authorList>
    </citation>
    <scope>NUCLEOTIDE SEQUENCE [LARGE SCALE GENOMIC DNA]</scope>
    <source>
        <strain evidence="12 13">ORNL</strain>
    </source>
</reference>
<evidence type="ECO:0000259" key="11">
    <source>
        <dbReference type="PROSITE" id="PS50929"/>
    </source>
</evidence>
<keyword evidence="3" id="KW-1003">Cell membrane</keyword>
<evidence type="ECO:0000256" key="2">
    <source>
        <dbReference type="ARBA" id="ARBA00022448"/>
    </source>
</evidence>
<dbReference type="AlphaFoldDB" id="A0A2L1GQQ1"/>
<dbReference type="PANTHER" id="PTHR24221">
    <property type="entry name" value="ATP-BINDING CASSETTE SUB-FAMILY B"/>
    <property type="match status" value="1"/>
</dbReference>
<keyword evidence="8 9" id="KW-0472">Membrane</keyword>
<dbReference type="InterPro" id="IPR003439">
    <property type="entry name" value="ABC_transporter-like_ATP-bd"/>
</dbReference>
<feature type="transmembrane region" description="Helical" evidence="9">
    <location>
        <begin position="280"/>
        <end position="302"/>
    </location>
</feature>
<dbReference type="GO" id="GO:0005524">
    <property type="term" value="F:ATP binding"/>
    <property type="evidence" value="ECO:0007669"/>
    <property type="project" value="UniProtKB-KW"/>
</dbReference>
<keyword evidence="6 12" id="KW-0067">ATP-binding</keyword>
<evidence type="ECO:0000256" key="4">
    <source>
        <dbReference type="ARBA" id="ARBA00022692"/>
    </source>
</evidence>
<evidence type="ECO:0000256" key="7">
    <source>
        <dbReference type="ARBA" id="ARBA00022989"/>
    </source>
</evidence>
<keyword evidence="4 9" id="KW-0812">Transmembrane</keyword>
<dbReference type="InterPro" id="IPR039421">
    <property type="entry name" value="Type_1_exporter"/>
</dbReference>
<gene>
    <name evidence="12" type="ORF">CAY53_11250</name>
</gene>
<keyword evidence="5" id="KW-0547">Nucleotide-binding</keyword>
<feature type="transmembrane region" description="Helical" evidence="9">
    <location>
        <begin position="167"/>
        <end position="187"/>
    </location>
</feature>
<evidence type="ECO:0000256" key="5">
    <source>
        <dbReference type="ARBA" id="ARBA00022741"/>
    </source>
</evidence>
<sequence>MKKKSGMTRLLAIAGERRGLVMLSCVLSALSAALMLVPFLSVYRILGELLARGAGPENAAFFGRQALIAFGAMVLGFVVRYASLIVSHVAAFRILYGIRMGLARHIGRLPLGFLSGTTIGAVKKTMEQNVEDIELFVAHRIPELVDALATTLILAGALLWLSFPLALACLGAFAAALFMQASLWFGAQGKDALKQYYDSLERVNASAVQYVRGMQVVKVFGRTVQSFRGLCDDIQAYSAFCLQFTDRYERGYILFKVVASSFFTFLLPVGLLMIQNDPGSRALALSFLFFVVMAPGAASPMMSLTMLAMQSRQIDEGVERIEAVMARRPVSEPARPRIPERFDVEFRDVSFSYEAEGPENASALSTRAQALSSVSFHAEEGRVTALVGPSGGGKSTVASLIPRFWDLGEGEGEILIGGVDVWDIPNETLMDTVSFVFQDNFLFFDSVMNNIRLGRPEATDDEVIAAARAAQCHEFIERLPQGYGTLIGSGGVYLSGGEEQRVCIARAVLKNAPILVLDEATAFADPENEFEIQRALTALIKGKTVLVIAHRLSSIRRAEQILVLQEGRLEERGRHDELLAADGLYARMWRAYVGAESWRLGRSTKEGAA</sequence>
<dbReference type="InterPro" id="IPR036640">
    <property type="entry name" value="ABC1_TM_sf"/>
</dbReference>
<evidence type="ECO:0000256" key="9">
    <source>
        <dbReference type="SAM" id="Phobius"/>
    </source>
</evidence>
<feature type="domain" description="ABC transporter" evidence="10">
    <location>
        <begin position="344"/>
        <end position="591"/>
    </location>
</feature>
<dbReference type="FunFam" id="1.20.1560.10:FF:000127">
    <property type="entry name" value="ABC transporter ATP-binding protein"/>
    <property type="match status" value="1"/>
</dbReference>
<feature type="transmembrane region" description="Helical" evidence="9">
    <location>
        <begin position="253"/>
        <end position="274"/>
    </location>
</feature>
<name>A0A2L1GQQ1_9BACT</name>
<dbReference type="InterPro" id="IPR027417">
    <property type="entry name" value="P-loop_NTPase"/>
</dbReference>
<evidence type="ECO:0000259" key="10">
    <source>
        <dbReference type="PROSITE" id="PS50893"/>
    </source>
</evidence>
<dbReference type="KEGG" id="deo:CAY53_11250"/>
<dbReference type="GO" id="GO:0034040">
    <property type="term" value="F:ATPase-coupled lipid transmembrane transporter activity"/>
    <property type="evidence" value="ECO:0007669"/>
    <property type="project" value="TreeGrafter"/>
</dbReference>
<evidence type="ECO:0000256" key="1">
    <source>
        <dbReference type="ARBA" id="ARBA00004651"/>
    </source>
</evidence>
<dbReference type="PROSITE" id="PS50893">
    <property type="entry name" value="ABC_TRANSPORTER_2"/>
    <property type="match status" value="1"/>
</dbReference>
<dbReference type="SUPFAM" id="SSF52540">
    <property type="entry name" value="P-loop containing nucleoside triphosphate hydrolases"/>
    <property type="match status" value="1"/>
</dbReference>
<dbReference type="FunFam" id="3.40.50.300:FF:000221">
    <property type="entry name" value="Multidrug ABC transporter ATP-binding protein"/>
    <property type="match status" value="1"/>
</dbReference>
<dbReference type="PROSITE" id="PS50929">
    <property type="entry name" value="ABC_TM1F"/>
    <property type="match status" value="1"/>
</dbReference>
<evidence type="ECO:0000256" key="3">
    <source>
        <dbReference type="ARBA" id="ARBA00022475"/>
    </source>
</evidence>
<dbReference type="OrthoDB" id="9772049at2"/>
<dbReference type="RefSeq" id="WP_104937184.1">
    <property type="nucleotide sequence ID" value="NZ_CP021255.1"/>
</dbReference>
<evidence type="ECO:0000256" key="6">
    <source>
        <dbReference type="ARBA" id="ARBA00022840"/>
    </source>
</evidence>
<dbReference type="GO" id="GO:0005886">
    <property type="term" value="C:plasma membrane"/>
    <property type="evidence" value="ECO:0007669"/>
    <property type="project" value="UniProtKB-SubCell"/>
</dbReference>
<comment type="subcellular location">
    <subcellularLocation>
        <location evidence="1">Cell membrane</location>
        <topology evidence="1">Multi-pass membrane protein</topology>
    </subcellularLocation>
</comment>
<dbReference type="Pfam" id="PF00664">
    <property type="entry name" value="ABC_membrane"/>
    <property type="match status" value="1"/>
</dbReference>
<dbReference type="GO" id="GO:0016887">
    <property type="term" value="F:ATP hydrolysis activity"/>
    <property type="evidence" value="ECO:0007669"/>
    <property type="project" value="InterPro"/>
</dbReference>
<dbReference type="InterPro" id="IPR011527">
    <property type="entry name" value="ABC1_TM_dom"/>
</dbReference>
<dbReference type="Pfam" id="PF00005">
    <property type="entry name" value="ABC_tran"/>
    <property type="match status" value="1"/>
</dbReference>
<dbReference type="GO" id="GO:0140359">
    <property type="term" value="F:ABC-type transporter activity"/>
    <property type="evidence" value="ECO:0007669"/>
    <property type="project" value="InterPro"/>
</dbReference>
<feature type="transmembrane region" description="Helical" evidence="9">
    <location>
        <begin position="20"/>
        <end position="46"/>
    </location>
</feature>
<dbReference type="SUPFAM" id="SSF90123">
    <property type="entry name" value="ABC transporter transmembrane region"/>
    <property type="match status" value="1"/>
</dbReference>
<dbReference type="SMART" id="SM00382">
    <property type="entry name" value="AAA"/>
    <property type="match status" value="1"/>
</dbReference>
<dbReference type="Gene3D" id="1.20.1560.10">
    <property type="entry name" value="ABC transporter type 1, transmembrane domain"/>
    <property type="match status" value="1"/>
</dbReference>
<accession>A0A2L1GQQ1</accession>
<protein>
    <submittedName>
        <fullName evidence="12">ABC transporter ATP-binding protein</fullName>
    </submittedName>
</protein>
<dbReference type="Gene3D" id="3.40.50.300">
    <property type="entry name" value="P-loop containing nucleotide triphosphate hydrolases"/>
    <property type="match status" value="1"/>
</dbReference>